<name>A0A0R3X3P4_HYDTA</name>
<evidence type="ECO:0000313" key="3">
    <source>
        <dbReference type="Proteomes" id="UP000274429"/>
    </source>
</evidence>
<sequence>MLRSCVLMFSLPILAPPSYLDQGKGRGEVDGRTSDSHTSFIVIVFAIPRSPRVPLPSSVHPSLRSHMASLSYIHRHILLYHLYMHTHIHMQAFSSSTDYII</sequence>
<reference evidence="2 3" key="2">
    <citation type="submission" date="2018-11" db="EMBL/GenBank/DDBJ databases">
        <authorList>
            <consortium name="Pathogen Informatics"/>
        </authorList>
    </citation>
    <scope>NUCLEOTIDE SEQUENCE [LARGE SCALE GENOMIC DNA]</scope>
</reference>
<dbReference type="WBParaSite" id="TTAC_0000798001-mRNA-1">
    <property type="protein sequence ID" value="TTAC_0000798001-mRNA-1"/>
    <property type="gene ID" value="TTAC_0000798001"/>
</dbReference>
<dbReference type="OrthoDB" id="10612084at2759"/>
<accession>A0A0R3X3P4</accession>
<protein>
    <submittedName>
        <fullName evidence="4">Secreted protein</fullName>
    </submittedName>
</protein>
<keyword evidence="3" id="KW-1185">Reference proteome</keyword>
<evidence type="ECO:0000313" key="4">
    <source>
        <dbReference type="WBParaSite" id="TTAC_0000798001-mRNA-1"/>
    </source>
</evidence>
<dbReference type="EMBL" id="UYWX01020426">
    <property type="protein sequence ID" value="VDM32443.1"/>
    <property type="molecule type" value="Genomic_DNA"/>
</dbReference>
<evidence type="ECO:0000313" key="2">
    <source>
        <dbReference type="EMBL" id="VDM32443.1"/>
    </source>
</evidence>
<feature type="chain" id="PRO_5043133157" evidence="1">
    <location>
        <begin position="21"/>
        <end position="101"/>
    </location>
</feature>
<feature type="signal peptide" evidence="1">
    <location>
        <begin position="1"/>
        <end position="20"/>
    </location>
</feature>
<organism evidence="4">
    <name type="scientific">Hydatigena taeniaeformis</name>
    <name type="common">Feline tapeworm</name>
    <name type="synonym">Taenia taeniaeformis</name>
    <dbReference type="NCBI Taxonomy" id="6205"/>
    <lineage>
        <taxon>Eukaryota</taxon>
        <taxon>Metazoa</taxon>
        <taxon>Spiralia</taxon>
        <taxon>Lophotrochozoa</taxon>
        <taxon>Platyhelminthes</taxon>
        <taxon>Cestoda</taxon>
        <taxon>Eucestoda</taxon>
        <taxon>Cyclophyllidea</taxon>
        <taxon>Taeniidae</taxon>
        <taxon>Hydatigera</taxon>
    </lineage>
</organism>
<dbReference type="AlphaFoldDB" id="A0A0R3X3P4"/>
<reference evidence="4" key="1">
    <citation type="submission" date="2017-02" db="UniProtKB">
        <authorList>
            <consortium name="WormBaseParasite"/>
        </authorList>
    </citation>
    <scope>IDENTIFICATION</scope>
</reference>
<evidence type="ECO:0000256" key="1">
    <source>
        <dbReference type="SAM" id="SignalP"/>
    </source>
</evidence>
<proteinExistence type="predicted"/>
<keyword evidence="1" id="KW-0732">Signal</keyword>
<dbReference type="Proteomes" id="UP000274429">
    <property type="component" value="Unassembled WGS sequence"/>
</dbReference>
<gene>
    <name evidence="2" type="ORF">TTAC_LOCUS7965</name>
</gene>